<feature type="domain" description="RES" evidence="1">
    <location>
        <begin position="87"/>
        <end position="215"/>
    </location>
</feature>
<evidence type="ECO:0000259" key="1">
    <source>
        <dbReference type="SMART" id="SM00953"/>
    </source>
</evidence>
<name>A0A3D0KK35_9GAMM</name>
<dbReference type="InterPro" id="IPR014914">
    <property type="entry name" value="RES_dom"/>
</dbReference>
<protein>
    <recommendedName>
        <fullName evidence="1">RES domain-containing protein</fullName>
    </recommendedName>
</protein>
<dbReference type="SMART" id="SM00953">
    <property type="entry name" value="RES"/>
    <property type="match status" value="1"/>
</dbReference>
<dbReference type="Pfam" id="PF08808">
    <property type="entry name" value="RES"/>
    <property type="match status" value="1"/>
</dbReference>
<sequence>MVDSAGISEGSLPLCQSKEVVGYRLVNSKFPPIGLFDDVASLDEFEALYALQALTNPRLRNEAGDLGLIPHNQIPFGIRGCSYATAPFTHVNPEGSRFSDGSFGVLYIADAQPTAISEARHHQEIYWKNVPSLHFERFIFRGLKCLFNEKACRDGLALQPSHAIYDADDYRAARTLGRELRKEQRTGLRYHSVRQPGATCWALMTPQFILDIIQTTHIEMIWNGRIAQVNRLSAVPIK</sequence>
<dbReference type="AlphaFoldDB" id="A0A3D0KK35"/>
<proteinExistence type="predicted"/>
<accession>A0A3D0KK35</accession>
<reference evidence="2" key="1">
    <citation type="journal article" date="2018" name="Nat. Biotechnol.">
        <title>A standardized bacterial taxonomy based on genome phylogeny substantially revises the tree of life.</title>
        <authorList>
            <person name="Parks D.H."/>
            <person name="Chuvochina M."/>
            <person name="Waite D.W."/>
            <person name="Rinke C."/>
            <person name="Skarshewski A."/>
            <person name="Chaumeil P.A."/>
            <person name="Hugenholtz P."/>
        </authorList>
    </citation>
    <scope>NUCLEOTIDE SEQUENCE [LARGE SCALE GENOMIC DNA]</scope>
    <source>
        <strain evidence="2">UBA11284</strain>
    </source>
</reference>
<comment type="caution">
    <text evidence="2">The sequence shown here is derived from an EMBL/GenBank/DDBJ whole genome shotgun (WGS) entry which is preliminary data.</text>
</comment>
<gene>
    <name evidence="2" type="ORF">DEO68_17265</name>
</gene>
<evidence type="ECO:0000313" key="2">
    <source>
        <dbReference type="EMBL" id="HCA03864.1"/>
    </source>
</evidence>
<organism evidence="2">
    <name type="scientific">Halomonas campaniensis</name>
    <dbReference type="NCBI Taxonomy" id="213554"/>
    <lineage>
        <taxon>Bacteria</taxon>
        <taxon>Pseudomonadati</taxon>
        <taxon>Pseudomonadota</taxon>
        <taxon>Gammaproteobacteria</taxon>
        <taxon>Oceanospirillales</taxon>
        <taxon>Halomonadaceae</taxon>
        <taxon>Halomonas</taxon>
    </lineage>
</organism>
<dbReference type="EMBL" id="DOTR01000100">
    <property type="protein sequence ID" value="HCA03864.1"/>
    <property type="molecule type" value="Genomic_DNA"/>
</dbReference>